<keyword evidence="2" id="KW-1185">Reference proteome</keyword>
<evidence type="ECO:0000313" key="1">
    <source>
        <dbReference type="EMBL" id="MBB2886991.1"/>
    </source>
</evidence>
<sequence length="193" mass="20989">MNTDSAKFTNKRLVLWLLSPLGVLFVVGGTVLAFNQKDAPAWFQVIGSLAAVITALVVANKQARDTAQARRSKDDVVFRLVCGVAERAAAVSSLLFQNFDTIQSDDKAARVEIMTTVEEQLLAMRGINPVDLPLPDMVEPFLVIRGALEQSVVMARLLSDTGMIDRFRCATALSMNSQAIHVAARKLSGMRLA</sequence>
<proteinExistence type="predicted"/>
<reference evidence="1" key="1">
    <citation type="submission" date="2020-08" db="EMBL/GenBank/DDBJ databases">
        <title>Plant associated metagenomes--Microbial community diversity and host control of community assembly across model and emerging plant ecological genomics systems.</title>
        <authorList>
            <person name="Dangl J."/>
        </authorList>
    </citation>
    <scope>NUCLEOTIDE SEQUENCE</scope>
    <source>
        <strain evidence="1">KD5</strain>
    </source>
</reference>
<comment type="caution">
    <text evidence="1">The sequence shown here is derived from an EMBL/GenBank/DDBJ whole genome shotgun (WGS) entry which is preliminary data.</text>
</comment>
<accession>A0ACC5ME21</accession>
<name>A0ACC5ME21_9PSED</name>
<protein>
    <submittedName>
        <fullName evidence="1">Copper(I)-binding protein</fullName>
    </submittedName>
</protein>
<dbReference type="EMBL" id="JACHVR010000001">
    <property type="protein sequence ID" value="MBB2886991.1"/>
    <property type="molecule type" value="Genomic_DNA"/>
</dbReference>
<dbReference type="Proteomes" id="UP000589818">
    <property type="component" value="Unassembled WGS sequence"/>
</dbReference>
<evidence type="ECO:0000313" key="2">
    <source>
        <dbReference type="Proteomes" id="UP000589818"/>
    </source>
</evidence>
<gene>
    <name evidence="1" type="ORF">FHR69_002857</name>
</gene>
<organism evidence="1 2">
    <name type="scientific">Pseudomonas umsongensis</name>
    <dbReference type="NCBI Taxonomy" id="198618"/>
    <lineage>
        <taxon>Bacteria</taxon>
        <taxon>Pseudomonadati</taxon>
        <taxon>Pseudomonadota</taxon>
        <taxon>Gammaproteobacteria</taxon>
        <taxon>Pseudomonadales</taxon>
        <taxon>Pseudomonadaceae</taxon>
        <taxon>Pseudomonas</taxon>
    </lineage>
</organism>